<feature type="non-terminal residue" evidence="1">
    <location>
        <position position="36"/>
    </location>
</feature>
<dbReference type="EMBL" id="JABXXQ010000059">
    <property type="protein sequence ID" value="NVN29699.1"/>
    <property type="molecule type" value="Genomic_DNA"/>
</dbReference>
<dbReference type="Proteomes" id="UP000565205">
    <property type="component" value="Unassembled WGS sequence"/>
</dbReference>
<proteinExistence type="predicted"/>
<keyword evidence="1" id="KW-0808">Transferase</keyword>
<name>A0A850NMR7_9PROT</name>
<dbReference type="GO" id="GO:0016740">
    <property type="term" value="F:transferase activity"/>
    <property type="evidence" value="ECO:0007669"/>
    <property type="project" value="UniProtKB-KW"/>
</dbReference>
<dbReference type="AlphaFoldDB" id="A0A850NMR7"/>
<evidence type="ECO:0000313" key="2">
    <source>
        <dbReference type="Proteomes" id="UP000565205"/>
    </source>
</evidence>
<reference evidence="1 2" key="1">
    <citation type="submission" date="2020-06" db="EMBL/GenBank/DDBJ databases">
        <title>Description of novel acetic acid bacteria.</title>
        <authorList>
            <person name="Sombolestani A."/>
        </authorList>
    </citation>
    <scope>NUCLEOTIDE SEQUENCE [LARGE SCALE GENOMIC DNA]</scope>
    <source>
        <strain evidence="1 2">LMG 26838</strain>
    </source>
</reference>
<evidence type="ECO:0000313" key="1">
    <source>
        <dbReference type="EMBL" id="NVN29699.1"/>
    </source>
</evidence>
<protein>
    <submittedName>
        <fullName evidence="1">Glycosyltransferase</fullName>
    </submittedName>
</protein>
<sequence>MAGAPRGGAELFYERLVRAQSRQPGLRVLPVIRAEP</sequence>
<gene>
    <name evidence="1" type="ORF">HUK83_05020</name>
</gene>
<comment type="caution">
    <text evidence="1">The sequence shown here is derived from an EMBL/GenBank/DDBJ whole genome shotgun (WGS) entry which is preliminary data.</text>
</comment>
<accession>A0A850NMR7</accession>
<organism evidence="1 2">
    <name type="scientific">Endobacter medicaginis</name>
    <dbReference type="NCBI Taxonomy" id="1181271"/>
    <lineage>
        <taxon>Bacteria</taxon>
        <taxon>Pseudomonadati</taxon>
        <taxon>Pseudomonadota</taxon>
        <taxon>Alphaproteobacteria</taxon>
        <taxon>Acetobacterales</taxon>
        <taxon>Acetobacteraceae</taxon>
        <taxon>Endobacter</taxon>
    </lineage>
</organism>